<dbReference type="EMBL" id="JAHHGZ010000020">
    <property type="protein sequence ID" value="MBW4669332.1"/>
    <property type="molecule type" value="Genomic_DNA"/>
</dbReference>
<name>A0A951QNQ9_9CYAN</name>
<evidence type="ECO:0000313" key="1">
    <source>
        <dbReference type="EMBL" id="MBW4669332.1"/>
    </source>
</evidence>
<dbReference type="InterPro" id="IPR025455">
    <property type="entry name" value="DUF4276"/>
</dbReference>
<proteinExistence type="predicted"/>
<reference evidence="1" key="2">
    <citation type="journal article" date="2022" name="Microbiol. Resour. Announc.">
        <title>Metagenome Sequencing to Explore Phylogenomics of Terrestrial Cyanobacteria.</title>
        <authorList>
            <person name="Ward R.D."/>
            <person name="Stajich J.E."/>
            <person name="Johansen J.R."/>
            <person name="Huntemann M."/>
            <person name="Clum A."/>
            <person name="Foster B."/>
            <person name="Foster B."/>
            <person name="Roux S."/>
            <person name="Palaniappan K."/>
            <person name="Varghese N."/>
            <person name="Mukherjee S."/>
            <person name="Reddy T.B.K."/>
            <person name="Daum C."/>
            <person name="Copeland A."/>
            <person name="Chen I.A."/>
            <person name="Ivanova N.N."/>
            <person name="Kyrpides N.C."/>
            <person name="Shapiro N."/>
            <person name="Eloe-Fadrosh E.A."/>
            <person name="Pietrasiak N."/>
        </authorList>
    </citation>
    <scope>NUCLEOTIDE SEQUENCE</scope>
    <source>
        <strain evidence="1">GSE-NOS-MK-12-04C</strain>
    </source>
</reference>
<organism evidence="1 2">
    <name type="scientific">Cyanomargarita calcarea GSE-NOS-MK-12-04C</name>
    <dbReference type="NCBI Taxonomy" id="2839659"/>
    <lineage>
        <taxon>Bacteria</taxon>
        <taxon>Bacillati</taxon>
        <taxon>Cyanobacteriota</taxon>
        <taxon>Cyanophyceae</taxon>
        <taxon>Nostocales</taxon>
        <taxon>Cyanomargaritaceae</taxon>
        <taxon>Cyanomargarita</taxon>
    </lineage>
</organism>
<protein>
    <submittedName>
        <fullName evidence="1">DUF4276 family protein</fullName>
    </submittedName>
</protein>
<dbReference type="Pfam" id="PF14103">
    <property type="entry name" value="DUF4276"/>
    <property type="match status" value="1"/>
</dbReference>
<reference evidence="1" key="1">
    <citation type="submission" date="2021-05" db="EMBL/GenBank/DDBJ databases">
        <authorList>
            <person name="Pietrasiak N."/>
            <person name="Ward R."/>
            <person name="Stajich J.E."/>
            <person name="Kurbessoian T."/>
        </authorList>
    </citation>
    <scope>NUCLEOTIDE SEQUENCE</scope>
    <source>
        <strain evidence="1">GSE-NOS-MK-12-04C</strain>
    </source>
</reference>
<dbReference type="AlphaFoldDB" id="A0A951QNQ9"/>
<comment type="caution">
    <text evidence="1">The sequence shown here is derived from an EMBL/GenBank/DDBJ whole genome shotgun (WGS) entry which is preliminary data.</text>
</comment>
<gene>
    <name evidence="1" type="ORF">KME60_18405</name>
</gene>
<evidence type="ECO:0000313" key="2">
    <source>
        <dbReference type="Proteomes" id="UP000729701"/>
    </source>
</evidence>
<dbReference type="Proteomes" id="UP000729701">
    <property type="component" value="Unassembled WGS sequence"/>
</dbReference>
<accession>A0A951QNQ9</accession>
<sequence length="186" mass="20457">MAVAIQEVLGLYAPNDYRDADLATQILEAAREANGAFNILFVHTDGAGDSAAAYEQRIKPAAQRIAVELSGQQERTVGVVPVREMEAWTLADGDALRGAFGTVLDNTGLGIPTKAREVEGLFDPKQILEQAYTKVIGGKRRARRKAADFFDAIGERVRLERLREVPAYQSFEEELHLALIELGYLI</sequence>